<gene>
    <name evidence="2" type="ORF">PUN28_005346</name>
</gene>
<dbReference type="Proteomes" id="UP001430953">
    <property type="component" value="Unassembled WGS sequence"/>
</dbReference>
<keyword evidence="3" id="KW-1185">Reference proteome</keyword>
<evidence type="ECO:0000313" key="3">
    <source>
        <dbReference type="Proteomes" id="UP001430953"/>
    </source>
</evidence>
<dbReference type="AlphaFoldDB" id="A0AAW2GLE2"/>
<evidence type="ECO:0000256" key="1">
    <source>
        <dbReference type="SAM" id="MobiDB-lite"/>
    </source>
</evidence>
<dbReference type="EMBL" id="JADYXP020000004">
    <property type="protein sequence ID" value="KAL0126946.1"/>
    <property type="molecule type" value="Genomic_DNA"/>
</dbReference>
<protein>
    <submittedName>
        <fullName evidence="2">Uncharacterized protein</fullName>
    </submittedName>
</protein>
<reference evidence="2 3" key="1">
    <citation type="submission" date="2023-03" db="EMBL/GenBank/DDBJ databases">
        <title>High recombination rates correlate with genetic variation in Cardiocondyla obscurior ants.</title>
        <authorList>
            <person name="Errbii M."/>
        </authorList>
    </citation>
    <scope>NUCLEOTIDE SEQUENCE [LARGE SCALE GENOMIC DNA]</scope>
    <source>
        <strain evidence="2">Alpha-2009</strain>
        <tissue evidence="2">Whole body</tissue>
    </source>
</reference>
<feature type="compositionally biased region" description="Polar residues" evidence="1">
    <location>
        <begin position="112"/>
        <end position="123"/>
    </location>
</feature>
<evidence type="ECO:0000313" key="2">
    <source>
        <dbReference type="EMBL" id="KAL0126946.1"/>
    </source>
</evidence>
<name>A0AAW2GLE2_9HYME</name>
<accession>A0AAW2GLE2</accession>
<comment type="caution">
    <text evidence="2">The sequence shown here is derived from an EMBL/GenBank/DDBJ whole genome shotgun (WGS) entry which is preliminary data.</text>
</comment>
<organism evidence="2 3">
    <name type="scientific">Cardiocondyla obscurior</name>
    <dbReference type="NCBI Taxonomy" id="286306"/>
    <lineage>
        <taxon>Eukaryota</taxon>
        <taxon>Metazoa</taxon>
        <taxon>Ecdysozoa</taxon>
        <taxon>Arthropoda</taxon>
        <taxon>Hexapoda</taxon>
        <taxon>Insecta</taxon>
        <taxon>Pterygota</taxon>
        <taxon>Neoptera</taxon>
        <taxon>Endopterygota</taxon>
        <taxon>Hymenoptera</taxon>
        <taxon>Apocrita</taxon>
        <taxon>Aculeata</taxon>
        <taxon>Formicoidea</taxon>
        <taxon>Formicidae</taxon>
        <taxon>Myrmicinae</taxon>
        <taxon>Cardiocondyla</taxon>
    </lineage>
</organism>
<feature type="region of interest" description="Disordered" evidence="1">
    <location>
        <begin position="104"/>
        <end position="123"/>
    </location>
</feature>
<sequence length="164" mass="18317">MPTARSCNRAVRADNVTLVRRHLRRARARSPIIKSRARDASRLTDVRGWTGTRPRGALSGRTRMVPRIALVARRSTCLSPRISAHERYSKSTLIATGAAATAWGRRREASSNDENPIESSRSGRIPVTSSVRIFARARERGAAFRMADRRRVPTYRPGSLRGRA</sequence>
<proteinExistence type="predicted"/>